<name>A0A3L6RAP5_PANMI</name>
<evidence type="ECO:0000256" key="1">
    <source>
        <dbReference type="SAM" id="MobiDB-lite"/>
    </source>
</evidence>
<accession>A0A3L6RAP5</accession>
<feature type="region of interest" description="Disordered" evidence="1">
    <location>
        <begin position="80"/>
        <end position="111"/>
    </location>
</feature>
<sequence>MLQGDVDDLYRFRNVTNHRPGWLEGIVAGHNEVGVPAAHGTVITDAEGDEDDEHQEDQCFFHGWRDSFVCLFFGRIFGDTRNNTWNPTPVSKSDTGAVSKSAKKNRTRVSG</sequence>
<reference evidence="3" key="1">
    <citation type="journal article" date="2019" name="Nat. Commun.">
        <title>The genome of broomcorn millet.</title>
        <authorList>
            <person name="Zou C."/>
            <person name="Miki D."/>
            <person name="Li D."/>
            <person name="Tang Q."/>
            <person name="Xiao L."/>
            <person name="Rajput S."/>
            <person name="Deng P."/>
            <person name="Jia W."/>
            <person name="Huang R."/>
            <person name="Zhang M."/>
            <person name="Sun Y."/>
            <person name="Hu J."/>
            <person name="Fu X."/>
            <person name="Schnable P.S."/>
            <person name="Li F."/>
            <person name="Zhang H."/>
            <person name="Feng B."/>
            <person name="Zhu X."/>
            <person name="Liu R."/>
            <person name="Schnable J.C."/>
            <person name="Zhu J.-K."/>
            <person name="Zhang H."/>
        </authorList>
    </citation>
    <scope>NUCLEOTIDE SEQUENCE [LARGE SCALE GENOMIC DNA]</scope>
</reference>
<feature type="compositionally biased region" description="Basic residues" evidence="1">
    <location>
        <begin position="101"/>
        <end position="111"/>
    </location>
</feature>
<dbReference type="AlphaFoldDB" id="A0A3L6RAP5"/>
<keyword evidence="3" id="KW-1185">Reference proteome</keyword>
<organism evidence="2 3">
    <name type="scientific">Panicum miliaceum</name>
    <name type="common">Proso millet</name>
    <name type="synonym">Broomcorn millet</name>
    <dbReference type="NCBI Taxonomy" id="4540"/>
    <lineage>
        <taxon>Eukaryota</taxon>
        <taxon>Viridiplantae</taxon>
        <taxon>Streptophyta</taxon>
        <taxon>Embryophyta</taxon>
        <taxon>Tracheophyta</taxon>
        <taxon>Spermatophyta</taxon>
        <taxon>Magnoliopsida</taxon>
        <taxon>Liliopsida</taxon>
        <taxon>Poales</taxon>
        <taxon>Poaceae</taxon>
        <taxon>PACMAD clade</taxon>
        <taxon>Panicoideae</taxon>
        <taxon>Panicodae</taxon>
        <taxon>Paniceae</taxon>
        <taxon>Panicinae</taxon>
        <taxon>Panicum</taxon>
        <taxon>Panicum sect. Panicum</taxon>
    </lineage>
</organism>
<proteinExistence type="predicted"/>
<evidence type="ECO:0000313" key="2">
    <source>
        <dbReference type="EMBL" id="RLM99391.1"/>
    </source>
</evidence>
<protein>
    <submittedName>
        <fullName evidence="2">Uncharacterized protein</fullName>
    </submittedName>
</protein>
<evidence type="ECO:0000313" key="3">
    <source>
        <dbReference type="Proteomes" id="UP000275267"/>
    </source>
</evidence>
<comment type="caution">
    <text evidence="2">The sequence shown here is derived from an EMBL/GenBank/DDBJ whole genome shotgun (WGS) entry which is preliminary data.</text>
</comment>
<feature type="compositionally biased region" description="Polar residues" evidence="1">
    <location>
        <begin position="80"/>
        <end position="98"/>
    </location>
</feature>
<dbReference type="Proteomes" id="UP000275267">
    <property type="component" value="Unassembled WGS sequence"/>
</dbReference>
<dbReference type="EMBL" id="PQIB02000009">
    <property type="protein sequence ID" value="RLM99391.1"/>
    <property type="molecule type" value="Genomic_DNA"/>
</dbReference>
<gene>
    <name evidence="2" type="ORF">C2845_PM06G34080</name>
</gene>